<dbReference type="Proteomes" id="UP000194236">
    <property type="component" value="Unassembled WGS sequence"/>
</dbReference>
<feature type="region of interest" description="Disordered" evidence="1">
    <location>
        <begin position="36"/>
        <end position="58"/>
    </location>
</feature>
<evidence type="ECO:0000313" key="3">
    <source>
        <dbReference type="Proteomes" id="UP000194236"/>
    </source>
</evidence>
<comment type="caution">
    <text evidence="2">The sequence shown here is derived from an EMBL/GenBank/DDBJ whole genome shotgun (WGS) entry which is preliminary data.</text>
</comment>
<name>A0A1Y3BAK7_EURMA</name>
<reference evidence="2 3" key="1">
    <citation type="submission" date="2017-03" db="EMBL/GenBank/DDBJ databases">
        <title>Genome Survey of Euroglyphus maynei.</title>
        <authorList>
            <person name="Arlian L.G."/>
            <person name="Morgan M.S."/>
            <person name="Rider S.D."/>
        </authorList>
    </citation>
    <scope>NUCLEOTIDE SEQUENCE [LARGE SCALE GENOMIC DNA]</scope>
    <source>
        <strain evidence="2">Arlian Lab</strain>
        <tissue evidence="2">Whole body</tissue>
    </source>
</reference>
<protein>
    <submittedName>
        <fullName evidence="2">Uncharacterized protein</fullName>
    </submittedName>
</protein>
<evidence type="ECO:0000313" key="2">
    <source>
        <dbReference type="EMBL" id="OTF77911.1"/>
    </source>
</evidence>
<evidence type="ECO:0000256" key="1">
    <source>
        <dbReference type="SAM" id="MobiDB-lite"/>
    </source>
</evidence>
<proteinExistence type="predicted"/>
<accession>A0A1Y3BAK7</accession>
<dbReference type="EMBL" id="MUJZ01030340">
    <property type="protein sequence ID" value="OTF77911.1"/>
    <property type="molecule type" value="Genomic_DNA"/>
</dbReference>
<keyword evidence="3" id="KW-1185">Reference proteome</keyword>
<feature type="compositionally biased region" description="Basic and acidic residues" evidence="1">
    <location>
        <begin position="47"/>
        <end position="57"/>
    </location>
</feature>
<sequence length="165" mass="18602">MAEEVVAVPHDAYVGYEVLRLKFTSKPCYDVSLTLSDDDNFDGNNNHNHDNGERKNQETTITNNKLVEPHIEPRFRLLAESDTDLNLVSIFASDSEDLERHVYEMVSSSSSLMNMNDDENNDSSTTLSKSHFTLLSDGLLMTTRDLTDLVNKPVFLAVREDASPF</sequence>
<dbReference type="OrthoDB" id="6252479at2759"/>
<feature type="non-terminal residue" evidence="2">
    <location>
        <position position="165"/>
    </location>
</feature>
<dbReference type="AlphaFoldDB" id="A0A1Y3BAK7"/>
<gene>
    <name evidence="2" type="ORF">BLA29_012466</name>
</gene>
<organism evidence="2 3">
    <name type="scientific">Euroglyphus maynei</name>
    <name type="common">Mayne's house dust mite</name>
    <dbReference type="NCBI Taxonomy" id="6958"/>
    <lineage>
        <taxon>Eukaryota</taxon>
        <taxon>Metazoa</taxon>
        <taxon>Ecdysozoa</taxon>
        <taxon>Arthropoda</taxon>
        <taxon>Chelicerata</taxon>
        <taxon>Arachnida</taxon>
        <taxon>Acari</taxon>
        <taxon>Acariformes</taxon>
        <taxon>Sarcoptiformes</taxon>
        <taxon>Astigmata</taxon>
        <taxon>Psoroptidia</taxon>
        <taxon>Analgoidea</taxon>
        <taxon>Pyroglyphidae</taxon>
        <taxon>Pyroglyphinae</taxon>
        <taxon>Euroglyphus</taxon>
    </lineage>
</organism>